<dbReference type="Proteomes" id="UP000515163">
    <property type="component" value="Unplaced"/>
</dbReference>
<dbReference type="AlphaFoldDB" id="A0A6P8IRK3"/>
<evidence type="ECO:0000256" key="2">
    <source>
        <dbReference type="ARBA" id="ARBA00022499"/>
    </source>
</evidence>
<dbReference type="GO" id="GO:0003723">
    <property type="term" value="F:RNA binding"/>
    <property type="evidence" value="ECO:0007669"/>
    <property type="project" value="InterPro"/>
</dbReference>
<sequence>MADKVKVVRESVLSQKQVDLAVSALMKHVQEKEKSKPSLLGDQQVLWLILALKKIPAPDKKPKRIAISNSLHPDDSDVCLITKSEGKPVKELLQSAGVTSVKKVISLTKLKKNYKSYESKRQLASLYDLFICDDVIYHLLPKFLGKAFYTRKKFPIPVSLKKKDLKGEINKVLQSTYMSLGHGSCSAIKIGHTGLTEEEVTANIMETAKGIANIIPRGWKNIKSLNIKTSNSVSLPIYNSLPERPVAIQSESVKKPKATIKEKKQKKRKVNEKENESDSEVEES</sequence>
<keyword evidence="6" id="KW-0175">Coiled coil</keyword>
<dbReference type="FunFam" id="3.40.50.790:FF:000004">
    <property type="entry name" value="Ribosomal L1 domain-containing 1-like 1"/>
    <property type="match status" value="1"/>
</dbReference>
<comment type="function">
    <text evidence="8">Regulates cellular senescence through inhibition of PTEN translation. Acts as a pro-apoptotic regulator in response to DNA damage.</text>
</comment>
<evidence type="ECO:0000256" key="1">
    <source>
        <dbReference type="ARBA" id="ARBA00004604"/>
    </source>
</evidence>
<organism evidence="12 13">
    <name type="scientific">Actinia tenebrosa</name>
    <name type="common">Australian red waratah sea anemone</name>
    <dbReference type="NCBI Taxonomy" id="6105"/>
    <lineage>
        <taxon>Eukaryota</taxon>
        <taxon>Metazoa</taxon>
        <taxon>Cnidaria</taxon>
        <taxon>Anthozoa</taxon>
        <taxon>Hexacorallia</taxon>
        <taxon>Actiniaria</taxon>
        <taxon>Actiniidae</taxon>
        <taxon>Actinia</taxon>
    </lineage>
</organism>
<dbReference type="PANTHER" id="PTHR23105">
    <property type="entry name" value="RIBOSOMAL PROTEIN L7AE FAMILY MEMBER"/>
    <property type="match status" value="1"/>
</dbReference>
<dbReference type="InterPro" id="IPR016095">
    <property type="entry name" value="Ribosomal_uL1_3-a/b-sand"/>
</dbReference>
<comment type="similarity">
    <text evidence="9">Belongs to the universal ribosomal protein uL1 family. Highly divergent.</text>
</comment>
<evidence type="ECO:0000256" key="9">
    <source>
        <dbReference type="ARBA" id="ARBA00061550"/>
    </source>
</evidence>
<keyword evidence="12" id="KW-1185">Reference proteome</keyword>
<evidence type="ECO:0000256" key="3">
    <source>
        <dbReference type="ARBA" id="ARBA00022553"/>
    </source>
</evidence>
<evidence type="ECO:0000256" key="8">
    <source>
        <dbReference type="ARBA" id="ARBA00054167"/>
    </source>
</evidence>
<dbReference type="GeneID" id="116304089"/>
<dbReference type="InParanoid" id="A0A6P8IRK3"/>
<dbReference type="CDD" id="cd00403">
    <property type="entry name" value="Ribosomal_L1"/>
    <property type="match status" value="1"/>
</dbReference>
<feature type="region of interest" description="Disordered" evidence="11">
    <location>
        <begin position="249"/>
        <end position="284"/>
    </location>
</feature>
<keyword evidence="7" id="KW-0539">Nucleus</keyword>
<evidence type="ECO:0000256" key="11">
    <source>
        <dbReference type="SAM" id="MobiDB-lite"/>
    </source>
</evidence>
<dbReference type="RefSeq" id="XP_031569604.1">
    <property type="nucleotide sequence ID" value="XM_031713744.1"/>
</dbReference>
<dbReference type="InterPro" id="IPR028364">
    <property type="entry name" value="Ribosomal_uL1/biogenesis"/>
</dbReference>
<evidence type="ECO:0000256" key="4">
    <source>
        <dbReference type="ARBA" id="ARBA00022843"/>
    </source>
</evidence>
<evidence type="ECO:0000256" key="10">
    <source>
        <dbReference type="ARBA" id="ARBA00070787"/>
    </source>
</evidence>
<accession>A0A6P8IRK3</accession>
<dbReference type="InterPro" id="IPR050257">
    <property type="entry name" value="eL8/uL1-like"/>
</dbReference>
<evidence type="ECO:0000313" key="13">
    <source>
        <dbReference type="RefSeq" id="XP_031569604.1"/>
    </source>
</evidence>
<protein>
    <recommendedName>
        <fullName evidence="10">Ribosomal L1 domain-containing protein 1</fullName>
    </recommendedName>
</protein>
<dbReference type="GO" id="GO:0005730">
    <property type="term" value="C:nucleolus"/>
    <property type="evidence" value="ECO:0007669"/>
    <property type="project" value="UniProtKB-SubCell"/>
</dbReference>
<keyword evidence="3" id="KW-0597">Phosphoprotein</keyword>
<dbReference type="OrthoDB" id="10251727at2759"/>
<keyword evidence="4" id="KW-0832">Ubl conjugation</keyword>
<name>A0A6P8IRK3_ACTTE</name>
<evidence type="ECO:0000313" key="12">
    <source>
        <dbReference type="Proteomes" id="UP000515163"/>
    </source>
</evidence>
<dbReference type="Pfam" id="PF00687">
    <property type="entry name" value="Ribosomal_L1"/>
    <property type="match status" value="1"/>
</dbReference>
<dbReference type="SUPFAM" id="SSF56808">
    <property type="entry name" value="Ribosomal protein L1"/>
    <property type="match status" value="1"/>
</dbReference>
<dbReference type="KEGG" id="aten:116304089"/>
<evidence type="ECO:0000256" key="5">
    <source>
        <dbReference type="ARBA" id="ARBA00022990"/>
    </source>
</evidence>
<reference evidence="13" key="1">
    <citation type="submission" date="2025-08" db="UniProtKB">
        <authorList>
            <consortium name="RefSeq"/>
        </authorList>
    </citation>
    <scope>IDENTIFICATION</scope>
    <source>
        <tissue evidence="13">Tentacle</tissue>
    </source>
</reference>
<dbReference type="Gene3D" id="3.40.50.790">
    <property type="match status" value="1"/>
</dbReference>
<comment type="subcellular location">
    <subcellularLocation>
        <location evidence="1">Nucleus</location>
        <location evidence="1">Nucleolus</location>
    </subcellularLocation>
</comment>
<proteinExistence type="inferred from homology"/>
<gene>
    <name evidence="13" type="primary">LOC116304089</name>
</gene>
<evidence type="ECO:0000256" key="6">
    <source>
        <dbReference type="ARBA" id="ARBA00023054"/>
    </source>
</evidence>
<keyword evidence="2" id="KW-1017">Isopeptide bond</keyword>
<dbReference type="InterPro" id="IPR023674">
    <property type="entry name" value="Ribosomal_uL1-like"/>
</dbReference>
<evidence type="ECO:0000256" key="7">
    <source>
        <dbReference type="ARBA" id="ARBA00023242"/>
    </source>
</evidence>
<keyword evidence="5" id="KW-0007">Acetylation</keyword>
<feature type="compositionally biased region" description="Basic residues" evidence="11">
    <location>
        <begin position="255"/>
        <end position="270"/>
    </location>
</feature>